<dbReference type="GO" id="GO:0003677">
    <property type="term" value="F:DNA binding"/>
    <property type="evidence" value="ECO:0007669"/>
    <property type="project" value="InterPro"/>
</dbReference>
<reference evidence="4 5" key="1">
    <citation type="submission" date="2018-08" db="EMBL/GenBank/DDBJ databases">
        <authorList>
            <person name="Laetsch R D."/>
            <person name="Stevens L."/>
            <person name="Kumar S."/>
            <person name="Blaxter L. M."/>
        </authorList>
    </citation>
    <scope>NUCLEOTIDE SEQUENCE [LARGE SCALE GENOMIC DNA]</scope>
</reference>
<organism evidence="4 5">
    <name type="scientific">Onchocerca ochengi</name>
    <name type="common">Filarial nematode worm</name>
    <dbReference type="NCBI Taxonomy" id="42157"/>
    <lineage>
        <taxon>Eukaryota</taxon>
        <taxon>Metazoa</taxon>
        <taxon>Ecdysozoa</taxon>
        <taxon>Nematoda</taxon>
        <taxon>Chromadorea</taxon>
        <taxon>Rhabditida</taxon>
        <taxon>Spirurina</taxon>
        <taxon>Spiruromorpha</taxon>
        <taxon>Filarioidea</taxon>
        <taxon>Onchocercidae</taxon>
        <taxon>Onchocerca</taxon>
    </lineage>
</organism>
<dbReference type="EMBL" id="UYRW01003313">
    <property type="protein sequence ID" value="VDK88653.1"/>
    <property type="molecule type" value="Genomic_DNA"/>
</dbReference>
<dbReference type="PANTHER" id="PTHR12243:SF67">
    <property type="entry name" value="COREPRESSOR OF PANGOLIN, ISOFORM A-RELATED"/>
    <property type="match status" value="1"/>
</dbReference>
<dbReference type="Pfam" id="PF02944">
    <property type="entry name" value="BESS"/>
    <property type="match status" value="1"/>
</dbReference>
<comment type="subcellular location">
    <subcellularLocation>
        <location evidence="1">Nucleus</location>
    </subcellularLocation>
</comment>
<gene>
    <name evidence="4" type="ORF">NOO_LOCUS8203</name>
</gene>
<dbReference type="Proteomes" id="UP000271087">
    <property type="component" value="Unassembled WGS sequence"/>
</dbReference>
<name>A0A3P6U100_ONCOC</name>
<dbReference type="InterPro" id="IPR039353">
    <property type="entry name" value="TF_Adf1"/>
</dbReference>
<dbReference type="PROSITE" id="PS51029">
    <property type="entry name" value="MADF"/>
    <property type="match status" value="1"/>
</dbReference>
<evidence type="ECO:0008006" key="6">
    <source>
        <dbReference type="Google" id="ProtNLM"/>
    </source>
</evidence>
<feature type="non-terminal residue" evidence="4">
    <location>
        <position position="1"/>
    </location>
</feature>
<dbReference type="AlphaFoldDB" id="A0A3P6U100"/>
<feature type="domain" description="BESS" evidence="3">
    <location>
        <begin position="206"/>
        <end position="245"/>
    </location>
</feature>
<evidence type="ECO:0000256" key="1">
    <source>
        <dbReference type="PROSITE-ProRule" id="PRU00371"/>
    </source>
</evidence>
<evidence type="ECO:0000313" key="5">
    <source>
        <dbReference type="Proteomes" id="UP000271087"/>
    </source>
</evidence>
<dbReference type="InterPro" id="IPR004210">
    <property type="entry name" value="BESS_motif"/>
</dbReference>
<feature type="domain" description="MADF" evidence="2">
    <location>
        <begin position="44"/>
        <end position="146"/>
    </location>
</feature>
<keyword evidence="5" id="KW-1185">Reference proteome</keyword>
<dbReference type="InterPro" id="IPR006578">
    <property type="entry name" value="MADF-dom"/>
</dbReference>
<accession>A0A3P6U100</accession>
<dbReference type="Pfam" id="PF10545">
    <property type="entry name" value="MADF_DNA_bdg"/>
    <property type="match status" value="1"/>
</dbReference>
<dbReference type="GO" id="GO:0006357">
    <property type="term" value="P:regulation of transcription by RNA polymerase II"/>
    <property type="evidence" value="ECO:0007669"/>
    <property type="project" value="TreeGrafter"/>
</dbReference>
<evidence type="ECO:0000259" key="2">
    <source>
        <dbReference type="PROSITE" id="PS51029"/>
    </source>
</evidence>
<dbReference type="PANTHER" id="PTHR12243">
    <property type="entry name" value="MADF DOMAIN TRANSCRIPTION FACTOR"/>
    <property type="match status" value="1"/>
</dbReference>
<dbReference type="GO" id="GO:0005667">
    <property type="term" value="C:transcription regulator complex"/>
    <property type="evidence" value="ECO:0007669"/>
    <property type="project" value="TreeGrafter"/>
</dbReference>
<dbReference type="PROSITE" id="PS51031">
    <property type="entry name" value="BESS"/>
    <property type="match status" value="1"/>
</dbReference>
<sequence>NCDGTVIEIPNHKYRGINRERGKKMAKKTLSWPVKYVHEIRSEAVIWAVEQIPCLWNLACEDYRNRSKRRQGWTTVSRMLIHDFENKDLAERQSIEKEIQNKWKNIRDCYVRDLKRKSGEEVKSRGKRTREYIHAGLLAFLNSSYATQPSSVRSSKTDSKNTYDFILDTIVKPFLNHNEEISCNWIKEKKLEEELGIILDERSLENDDDSTFFSTLLPTVRNLDPKQKIEFRLEVLQALRQIITKEPSPPLILQSENLGINFNADFSNTFTSNNNVLSKTESNSNCSGISDSDSLALHFQAGEDFLMSLLDMQREYSTPSRSSLSSLSHLSNDIQ</sequence>
<dbReference type="GO" id="GO:0005634">
    <property type="term" value="C:nucleus"/>
    <property type="evidence" value="ECO:0007669"/>
    <property type="project" value="UniProtKB-SubCell"/>
</dbReference>
<dbReference type="SMART" id="SM00595">
    <property type="entry name" value="MADF"/>
    <property type="match status" value="1"/>
</dbReference>
<proteinExistence type="predicted"/>
<evidence type="ECO:0000259" key="3">
    <source>
        <dbReference type="PROSITE" id="PS51031"/>
    </source>
</evidence>
<keyword evidence="1" id="KW-0539">Nucleus</keyword>
<dbReference type="OrthoDB" id="5852547at2759"/>
<evidence type="ECO:0000313" key="4">
    <source>
        <dbReference type="EMBL" id="VDK88653.1"/>
    </source>
</evidence>
<protein>
    <recommendedName>
        <fullName evidence="6">MADF domain-containing protein</fullName>
    </recommendedName>
</protein>